<name>A0A916UUZ5_9HYPH</name>
<dbReference type="AlphaFoldDB" id="A0A916UUZ5"/>
<dbReference type="InterPro" id="IPR011008">
    <property type="entry name" value="Dimeric_a/b-barrel"/>
</dbReference>
<dbReference type="Gene3D" id="3.30.70.100">
    <property type="match status" value="1"/>
</dbReference>
<evidence type="ECO:0000313" key="1">
    <source>
        <dbReference type="EMBL" id="GGC89728.1"/>
    </source>
</evidence>
<dbReference type="PANTHER" id="PTHR39169:SF1">
    <property type="entry name" value="MONOOXYGENASE YDHR-RELATED"/>
    <property type="match status" value="1"/>
</dbReference>
<gene>
    <name evidence="1" type="ORF">GCM10010994_54470</name>
</gene>
<sequence>MPVILQVNFATAERPASQAQIESAKAIAQQPGLRWKVWINDEASQTRGGIYLFDDLKSAKAWGDDVLPERLKARGATHISIRYFDVNEDASLVTHAPLLQRAAAA</sequence>
<dbReference type="InterPro" id="IPR014910">
    <property type="entry name" value="YdhR"/>
</dbReference>
<organism evidence="1 2">
    <name type="scientific">Chelatococcus reniformis</name>
    <dbReference type="NCBI Taxonomy" id="1494448"/>
    <lineage>
        <taxon>Bacteria</taxon>
        <taxon>Pseudomonadati</taxon>
        <taxon>Pseudomonadota</taxon>
        <taxon>Alphaproteobacteria</taxon>
        <taxon>Hyphomicrobiales</taxon>
        <taxon>Chelatococcaceae</taxon>
        <taxon>Chelatococcus</taxon>
    </lineage>
</organism>
<keyword evidence="1" id="KW-0560">Oxidoreductase</keyword>
<evidence type="ECO:0000313" key="2">
    <source>
        <dbReference type="Proteomes" id="UP000637002"/>
    </source>
</evidence>
<reference evidence="1" key="2">
    <citation type="submission" date="2020-09" db="EMBL/GenBank/DDBJ databases">
        <authorList>
            <person name="Sun Q."/>
            <person name="Zhou Y."/>
        </authorList>
    </citation>
    <scope>NUCLEOTIDE SEQUENCE</scope>
    <source>
        <strain evidence="1">CGMCC 1.12919</strain>
    </source>
</reference>
<keyword evidence="1" id="KW-0503">Monooxygenase</keyword>
<dbReference type="RefSeq" id="WP_188612323.1">
    <property type="nucleotide sequence ID" value="NZ_BMGG01000011.1"/>
</dbReference>
<dbReference type="PANTHER" id="PTHR39169">
    <property type="match status" value="1"/>
</dbReference>
<dbReference type="SUPFAM" id="SSF54909">
    <property type="entry name" value="Dimeric alpha+beta barrel"/>
    <property type="match status" value="1"/>
</dbReference>
<reference evidence="1" key="1">
    <citation type="journal article" date="2014" name="Int. J. Syst. Evol. Microbiol.">
        <title>Complete genome sequence of Corynebacterium casei LMG S-19264T (=DSM 44701T), isolated from a smear-ripened cheese.</title>
        <authorList>
            <consortium name="US DOE Joint Genome Institute (JGI-PGF)"/>
            <person name="Walter F."/>
            <person name="Albersmeier A."/>
            <person name="Kalinowski J."/>
            <person name="Ruckert C."/>
        </authorList>
    </citation>
    <scope>NUCLEOTIDE SEQUENCE</scope>
    <source>
        <strain evidence="1">CGMCC 1.12919</strain>
    </source>
</reference>
<accession>A0A916UUZ5</accession>
<dbReference type="EMBL" id="BMGG01000011">
    <property type="protein sequence ID" value="GGC89728.1"/>
    <property type="molecule type" value="Genomic_DNA"/>
</dbReference>
<proteinExistence type="predicted"/>
<dbReference type="Proteomes" id="UP000637002">
    <property type="component" value="Unassembled WGS sequence"/>
</dbReference>
<keyword evidence="2" id="KW-1185">Reference proteome</keyword>
<protein>
    <submittedName>
        <fullName evidence="1">Monooxygenase</fullName>
    </submittedName>
</protein>
<dbReference type="Pfam" id="PF08803">
    <property type="entry name" value="ydhR"/>
    <property type="match status" value="1"/>
</dbReference>
<dbReference type="GO" id="GO:0004497">
    <property type="term" value="F:monooxygenase activity"/>
    <property type="evidence" value="ECO:0007669"/>
    <property type="project" value="UniProtKB-KW"/>
</dbReference>
<comment type="caution">
    <text evidence="1">The sequence shown here is derived from an EMBL/GenBank/DDBJ whole genome shotgun (WGS) entry which is preliminary data.</text>
</comment>